<evidence type="ECO:0000313" key="7">
    <source>
        <dbReference type="Proteomes" id="UP001172728"/>
    </source>
</evidence>
<dbReference type="GO" id="GO:0004497">
    <property type="term" value="F:monooxygenase activity"/>
    <property type="evidence" value="ECO:0007669"/>
    <property type="project" value="UniProtKB-KW"/>
</dbReference>
<dbReference type="SUPFAM" id="SSF51905">
    <property type="entry name" value="FAD/NAD(P)-binding domain"/>
    <property type="match status" value="1"/>
</dbReference>
<proteinExistence type="predicted"/>
<feature type="domain" description="FAD-binding" evidence="5">
    <location>
        <begin position="5"/>
        <end position="347"/>
    </location>
</feature>
<dbReference type="EMBL" id="JAUHPW010000005">
    <property type="protein sequence ID" value="MDN4475747.1"/>
    <property type="molecule type" value="Genomic_DNA"/>
</dbReference>
<feature type="region of interest" description="Disordered" evidence="4">
    <location>
        <begin position="395"/>
        <end position="418"/>
    </location>
</feature>
<reference evidence="6" key="1">
    <citation type="submission" date="2023-06" db="EMBL/GenBank/DDBJ databases">
        <title>Sysu t00192.</title>
        <authorList>
            <person name="Gao L."/>
            <person name="Fang B.-Z."/>
            <person name="Li W.-J."/>
        </authorList>
    </citation>
    <scope>NUCLEOTIDE SEQUENCE</scope>
    <source>
        <strain evidence="6">SYSU T00192</strain>
    </source>
</reference>
<keyword evidence="7" id="KW-1185">Reference proteome</keyword>
<keyword evidence="6" id="KW-0560">Oxidoreductase</keyword>
<protein>
    <submittedName>
        <fullName evidence="6">FAD-dependent monooxygenase</fullName>
    </submittedName>
</protein>
<dbReference type="Gene3D" id="3.50.50.60">
    <property type="entry name" value="FAD/NAD(P)-binding domain"/>
    <property type="match status" value="1"/>
</dbReference>
<evidence type="ECO:0000256" key="1">
    <source>
        <dbReference type="ARBA" id="ARBA00001974"/>
    </source>
</evidence>
<dbReference type="Pfam" id="PF01494">
    <property type="entry name" value="FAD_binding_3"/>
    <property type="match status" value="1"/>
</dbReference>
<comment type="cofactor">
    <cofactor evidence="1">
        <name>FAD</name>
        <dbReference type="ChEBI" id="CHEBI:57692"/>
    </cofactor>
</comment>
<dbReference type="InterPro" id="IPR002938">
    <property type="entry name" value="FAD-bd"/>
</dbReference>
<comment type="caution">
    <text evidence="6">The sequence shown here is derived from an EMBL/GenBank/DDBJ whole genome shotgun (WGS) entry which is preliminary data.</text>
</comment>
<sequence>MTTLDADVVVVGAGPVGMATALGLAHHGVASVLVERRPEPTPESKAFGVWGRTLEALDAWGLAEGLVAAGDPRDTIAPVAVETGRPIFAVDLGSLAAASAMPGFLVLPQSATEAVLREAVEASPLVRMVRGEVTGVRQDDAAVAVAVASLDGDWTTLRAAYAVGADGARSVVRESQGVGTRGRSLAVGLLVCDVEVDGDDALPPVVLAGERPGLLAGLRFGRRRWRVLASLEGRGPVTGDVRDELVRALFGDRAVRITWQSETTPYQHRVPSFRLGRRIVLAGDSAHLVSPAGGQGMNQGIQDAESLAWSLAAALRADAAGDRAGADAMLDGYARERERIADVVARRARVNSALEFRTPPWLRPPAFLAMRVATRAPWFTRMLARRLSMRDLANRSRDSARLAGGQRSGPVGRRVPDVTLPDGRRLSGALAGRASLVAVGCEPPAAPPGLTVVRVEALPLGARLYRGDVAVVRPDRVVGAVLRRPSAEDLSAAVARALGRE</sequence>
<evidence type="ECO:0000313" key="6">
    <source>
        <dbReference type="EMBL" id="MDN4475747.1"/>
    </source>
</evidence>
<dbReference type="InterPro" id="IPR036188">
    <property type="entry name" value="FAD/NAD-bd_sf"/>
</dbReference>
<dbReference type="PANTHER" id="PTHR43004:SF19">
    <property type="entry name" value="BINDING MONOOXYGENASE, PUTATIVE (JCVI)-RELATED"/>
    <property type="match status" value="1"/>
</dbReference>
<organism evidence="6 7">
    <name type="scientific">Demequina litoralis</name>
    <dbReference type="NCBI Taxonomy" id="3051660"/>
    <lineage>
        <taxon>Bacteria</taxon>
        <taxon>Bacillati</taxon>
        <taxon>Actinomycetota</taxon>
        <taxon>Actinomycetes</taxon>
        <taxon>Micrococcales</taxon>
        <taxon>Demequinaceae</taxon>
        <taxon>Demequina</taxon>
    </lineage>
</organism>
<dbReference type="Gene3D" id="3.30.70.2450">
    <property type="match status" value="1"/>
</dbReference>
<accession>A0ABT8G9S2</accession>
<dbReference type="PANTHER" id="PTHR43004">
    <property type="entry name" value="TRK SYSTEM POTASSIUM UPTAKE PROTEIN"/>
    <property type="match status" value="1"/>
</dbReference>
<evidence type="ECO:0000256" key="4">
    <source>
        <dbReference type="SAM" id="MobiDB-lite"/>
    </source>
</evidence>
<keyword evidence="6" id="KW-0503">Monooxygenase</keyword>
<gene>
    <name evidence="6" type="ORF">QQX09_07750</name>
</gene>
<name>A0ABT8G9S2_9MICO</name>
<dbReference type="InterPro" id="IPR050641">
    <property type="entry name" value="RIFMO-like"/>
</dbReference>
<keyword evidence="3" id="KW-0274">FAD</keyword>
<dbReference type="PRINTS" id="PR00420">
    <property type="entry name" value="RNGMNOXGNASE"/>
</dbReference>
<evidence type="ECO:0000259" key="5">
    <source>
        <dbReference type="Pfam" id="PF01494"/>
    </source>
</evidence>
<evidence type="ECO:0000256" key="2">
    <source>
        <dbReference type="ARBA" id="ARBA00022630"/>
    </source>
</evidence>
<dbReference type="Proteomes" id="UP001172728">
    <property type="component" value="Unassembled WGS sequence"/>
</dbReference>
<evidence type="ECO:0000256" key="3">
    <source>
        <dbReference type="ARBA" id="ARBA00022827"/>
    </source>
</evidence>
<dbReference type="RefSeq" id="WP_301133114.1">
    <property type="nucleotide sequence ID" value="NZ_JAUHPW010000005.1"/>
</dbReference>
<keyword evidence="2" id="KW-0285">Flavoprotein</keyword>